<evidence type="ECO:0000313" key="1">
    <source>
        <dbReference type="EMBL" id="KAE9587657.1"/>
    </source>
</evidence>
<evidence type="ECO:0000313" key="2">
    <source>
        <dbReference type="Proteomes" id="UP000447434"/>
    </source>
</evidence>
<dbReference type="EMBL" id="WOCE01000023">
    <property type="protein sequence ID" value="KAE9587657.1"/>
    <property type="molecule type" value="Genomic_DNA"/>
</dbReference>
<dbReference type="Proteomes" id="UP000447434">
    <property type="component" value="Chromosome 23"/>
</dbReference>
<reference evidence="2" key="1">
    <citation type="journal article" date="2020" name="Nat. Commun.">
        <title>Genome sequence of the cluster root forming white lupin.</title>
        <authorList>
            <person name="Hufnagel B."/>
            <person name="Marques A."/>
            <person name="Soriano A."/>
            <person name="Marques L."/>
            <person name="Divol F."/>
            <person name="Doumas P."/>
            <person name="Sallet E."/>
            <person name="Mancinotti D."/>
            <person name="Carrere S."/>
            <person name="Marande W."/>
            <person name="Arribat S."/>
            <person name="Keller J."/>
            <person name="Huneau C."/>
            <person name="Blein T."/>
            <person name="Aime D."/>
            <person name="Laguerre M."/>
            <person name="Taylor J."/>
            <person name="Schubert V."/>
            <person name="Nelson M."/>
            <person name="Geu-Flores F."/>
            <person name="Crespi M."/>
            <person name="Gallardo-Guerrero K."/>
            <person name="Delaux P.-M."/>
            <person name="Salse J."/>
            <person name="Berges H."/>
            <person name="Guyot R."/>
            <person name="Gouzy J."/>
            <person name="Peret B."/>
        </authorList>
    </citation>
    <scope>NUCLEOTIDE SEQUENCE [LARGE SCALE GENOMIC DNA]</scope>
    <source>
        <strain evidence="2">cv. Amiga</strain>
    </source>
</reference>
<gene>
    <name evidence="1" type="ORF">Lalb_Chr23g0276261</name>
</gene>
<protein>
    <submittedName>
        <fullName evidence="1">Uncharacterized protein</fullName>
    </submittedName>
</protein>
<proteinExistence type="predicted"/>
<sequence>MLIHVLRCITCAIVDITGISEVIRRESMFFVANIHNMSYPLALSAHLLTSATWISSHNAISTSSRAVLSTGSPTSSSLLHLKVITWHMCKVCGSGQDFRILYNHFPFLLGKNGTHFVDNRQGAHEHYLRFCC</sequence>
<accession>A0A6A4NLW9</accession>
<dbReference type="AlphaFoldDB" id="A0A6A4NLW9"/>
<comment type="caution">
    <text evidence="1">The sequence shown here is derived from an EMBL/GenBank/DDBJ whole genome shotgun (WGS) entry which is preliminary data.</text>
</comment>
<organism evidence="1 2">
    <name type="scientific">Lupinus albus</name>
    <name type="common">White lupine</name>
    <name type="synonym">Lupinus termis</name>
    <dbReference type="NCBI Taxonomy" id="3870"/>
    <lineage>
        <taxon>Eukaryota</taxon>
        <taxon>Viridiplantae</taxon>
        <taxon>Streptophyta</taxon>
        <taxon>Embryophyta</taxon>
        <taxon>Tracheophyta</taxon>
        <taxon>Spermatophyta</taxon>
        <taxon>Magnoliopsida</taxon>
        <taxon>eudicotyledons</taxon>
        <taxon>Gunneridae</taxon>
        <taxon>Pentapetalae</taxon>
        <taxon>rosids</taxon>
        <taxon>fabids</taxon>
        <taxon>Fabales</taxon>
        <taxon>Fabaceae</taxon>
        <taxon>Papilionoideae</taxon>
        <taxon>50 kb inversion clade</taxon>
        <taxon>genistoids sensu lato</taxon>
        <taxon>core genistoids</taxon>
        <taxon>Genisteae</taxon>
        <taxon>Lupinus</taxon>
    </lineage>
</organism>
<keyword evidence="2" id="KW-1185">Reference proteome</keyword>
<name>A0A6A4NLW9_LUPAL</name>